<evidence type="ECO:0000256" key="3">
    <source>
        <dbReference type="ARBA" id="ARBA00023125"/>
    </source>
</evidence>
<evidence type="ECO:0000313" key="9">
    <source>
        <dbReference type="Proteomes" id="UP000202419"/>
    </source>
</evidence>
<keyword evidence="4" id="KW-0233">DNA recombination</keyword>
<gene>
    <name evidence="8" type="primary">B080L</name>
    <name evidence="8" type="ORF">NY2A_B080L</name>
</gene>
<sequence>MKCPRKMSKKPQNSLLPEELEKSSESVMPLSDDGRKRRKSKASSHLLEEDSIMSKTFSASFVLQLMTRLFLEDRSRFCMLVSLLRSREMTFKDKSISSKKNIQTLKLSQTSQVVSTGNVKASGSSWISRVPEVSNELSWRSVIDSADLHSSSSNMSSVSMAPSSKLSDLRNLLQNKNSKKTSSALSKCSAVEEMEKDDTKGRKKTKIPKNHVIATRIIKIRPTKSQKQQIDKIAGVVRFCYNASINEINKMRCHEISWPSGKLDQHLRNKFSIGKHNDIEQYISIHGNNIEPEQIIETTKMNTETRKKEPSRRYINPFFLGKLWLSECPKDFRARATFKAADAYKTSLTLWRKGLIRSFEMKFSTKRRELDRGYCFGIEKKVKFEDTGLKKRDGKLIITGIDGDIRFFEKPPINKEPVAGCELSKDSCGDYYLHVPIFRKKKERKGDNFVAIDPGGVVPWAFYASKGESGCLGTEMNERMSNVSKKISTIDKKLSGQPKGDKNSNDVIERRKLFRKKKRIRDHEHYRVINFLTDRYDGIILPKLKTKNISKALKSKANHDMFDISHYTFLRRVGERCIESDTILEHPGEQWTSKTCGRCGKSNLPGRERRGTFREYKCLYCGLHAHRDVHAARNIFMKWYIELKK</sequence>
<name>A7IVV5_PBCVN</name>
<dbReference type="Pfam" id="PF07282">
    <property type="entry name" value="Cas12f1-like_TNB"/>
    <property type="match status" value="1"/>
</dbReference>
<feature type="domain" description="Cas12f1-like TNB" evidence="6">
    <location>
        <begin position="566"/>
        <end position="635"/>
    </location>
</feature>
<dbReference type="KEGG" id="vg:5658880"/>
<dbReference type="InterPro" id="IPR010095">
    <property type="entry name" value="Cas12f1-like_TNB"/>
</dbReference>
<dbReference type="Pfam" id="PF12323">
    <property type="entry name" value="HTH_OrfB_IS605"/>
    <property type="match status" value="1"/>
</dbReference>
<dbReference type="GO" id="GO:0006310">
    <property type="term" value="P:DNA recombination"/>
    <property type="evidence" value="ECO:0007669"/>
    <property type="project" value="UniProtKB-KW"/>
</dbReference>
<feature type="region of interest" description="Disordered" evidence="5">
    <location>
        <begin position="1"/>
        <end position="45"/>
    </location>
</feature>
<dbReference type="InterPro" id="IPR051491">
    <property type="entry name" value="Recombinase/Transposase-rel"/>
</dbReference>
<dbReference type="GO" id="GO:0046872">
    <property type="term" value="F:metal ion binding"/>
    <property type="evidence" value="ECO:0007669"/>
    <property type="project" value="UniProtKB-KW"/>
</dbReference>
<evidence type="ECO:0000259" key="6">
    <source>
        <dbReference type="Pfam" id="PF07282"/>
    </source>
</evidence>
<keyword evidence="9" id="KW-1185">Reference proteome</keyword>
<reference evidence="8 9" key="1">
    <citation type="journal article" date="2007" name="Virology">
        <title>Sequence and annotation of the 369-kb NY-2A and the 345-kb AR158 viruses that infect Chlorella NC64A.</title>
        <authorList>
            <person name="Fitzgerald L.A."/>
            <person name="Graves M.V."/>
            <person name="Li X."/>
            <person name="Feldblyum T."/>
            <person name="Nierman W.C."/>
            <person name="Van Etten J.L."/>
        </authorList>
    </citation>
    <scope>NUCLEOTIDE SEQUENCE [LARGE SCALE GENOMIC DNA]</scope>
    <source>
        <strain evidence="8 9">NY-2A</strain>
    </source>
</reference>
<protein>
    <submittedName>
        <fullName evidence="8">Uncharacterized protein B080L</fullName>
    </submittedName>
</protein>
<evidence type="ECO:0000313" key="8">
    <source>
        <dbReference type="EMBL" id="ABT14479.1"/>
    </source>
</evidence>
<keyword evidence="3" id="KW-0238">DNA-binding</keyword>
<feature type="region of interest" description="Disordered" evidence="5">
    <location>
        <begin position="176"/>
        <end position="205"/>
    </location>
</feature>
<keyword evidence="2" id="KW-0862">Zinc</keyword>
<dbReference type="InterPro" id="IPR021027">
    <property type="entry name" value="Transposase_put_HTH"/>
</dbReference>
<dbReference type="EMBL" id="DQ491002">
    <property type="protein sequence ID" value="ABT14479.1"/>
    <property type="molecule type" value="Genomic_DNA"/>
</dbReference>
<organismHost>
    <name type="scientific">Chlorella</name>
    <dbReference type="NCBI Taxonomy" id="3071"/>
</organismHost>
<feature type="compositionally biased region" description="Polar residues" evidence="5">
    <location>
        <begin position="176"/>
        <end position="186"/>
    </location>
</feature>
<accession>A7IVV5</accession>
<dbReference type="Proteomes" id="UP000202419">
    <property type="component" value="Segment"/>
</dbReference>
<evidence type="ECO:0000256" key="4">
    <source>
        <dbReference type="ARBA" id="ARBA00023172"/>
    </source>
</evidence>
<dbReference type="PANTHER" id="PTHR36172">
    <property type="match status" value="1"/>
</dbReference>
<proteinExistence type="predicted"/>
<organism evidence="8 9">
    <name type="scientific">Paramecium bursaria Chlorella virus NY2A</name>
    <name type="common">PBCV-NY2A</name>
    <dbReference type="NCBI Taxonomy" id="46021"/>
    <lineage>
        <taxon>Viruses</taxon>
        <taxon>Varidnaviria</taxon>
        <taxon>Bamfordvirae</taxon>
        <taxon>Nucleocytoviricota</taxon>
        <taxon>Megaviricetes</taxon>
        <taxon>Algavirales</taxon>
        <taxon>Phycodnaviridae</taxon>
        <taxon>Chlorovirus</taxon>
        <taxon>Chlorovirus americanus</taxon>
    </lineage>
</organism>
<dbReference type="RefSeq" id="YP_001497276.1">
    <property type="nucleotide sequence ID" value="NC_009898.1"/>
</dbReference>
<feature type="domain" description="Transposase putative helix-turn-helix" evidence="7">
    <location>
        <begin position="219"/>
        <end position="250"/>
    </location>
</feature>
<evidence type="ECO:0000259" key="7">
    <source>
        <dbReference type="Pfam" id="PF12323"/>
    </source>
</evidence>
<dbReference type="GO" id="GO:0003677">
    <property type="term" value="F:DNA binding"/>
    <property type="evidence" value="ECO:0007669"/>
    <property type="project" value="UniProtKB-KW"/>
</dbReference>
<dbReference type="GeneID" id="5658880"/>
<evidence type="ECO:0000256" key="5">
    <source>
        <dbReference type="SAM" id="MobiDB-lite"/>
    </source>
</evidence>
<evidence type="ECO:0000256" key="2">
    <source>
        <dbReference type="ARBA" id="ARBA00022833"/>
    </source>
</evidence>
<evidence type="ECO:0000256" key="1">
    <source>
        <dbReference type="ARBA" id="ARBA00022723"/>
    </source>
</evidence>
<dbReference type="PANTHER" id="PTHR36172:SF1">
    <property type="entry name" value="RESOLVASE-RELATED"/>
    <property type="match status" value="1"/>
</dbReference>
<keyword evidence="1" id="KW-0479">Metal-binding</keyword>